<sequence length="98" mass="10241">MHARRESLEPWLRSFIAESGGIAGTVHLVEGDALALAAAVNIPEKVQEVTRVVPRGKGMAGLAWERGQPVQTCNLQTDSSGDVRPGARAVAAQAAVAL</sequence>
<feature type="non-terminal residue" evidence="1">
    <location>
        <position position="98"/>
    </location>
</feature>
<gene>
    <name evidence="1" type="ORF">BE17_30940</name>
</gene>
<name>A0A150RVZ6_SORCE</name>
<dbReference type="InterPro" id="IPR029016">
    <property type="entry name" value="GAF-like_dom_sf"/>
</dbReference>
<evidence type="ECO:0000313" key="1">
    <source>
        <dbReference type="EMBL" id="KYF84361.1"/>
    </source>
</evidence>
<evidence type="ECO:0000313" key="2">
    <source>
        <dbReference type="Proteomes" id="UP000075635"/>
    </source>
</evidence>
<dbReference type="AlphaFoldDB" id="A0A150RVZ6"/>
<dbReference type="Proteomes" id="UP000075635">
    <property type="component" value="Unassembled WGS sequence"/>
</dbReference>
<dbReference type="SUPFAM" id="SSF55781">
    <property type="entry name" value="GAF domain-like"/>
    <property type="match status" value="1"/>
</dbReference>
<dbReference type="Gene3D" id="3.30.450.40">
    <property type="match status" value="1"/>
</dbReference>
<comment type="caution">
    <text evidence="1">The sequence shown here is derived from an EMBL/GenBank/DDBJ whole genome shotgun (WGS) entry which is preliminary data.</text>
</comment>
<organism evidence="1 2">
    <name type="scientific">Sorangium cellulosum</name>
    <name type="common">Polyangium cellulosum</name>
    <dbReference type="NCBI Taxonomy" id="56"/>
    <lineage>
        <taxon>Bacteria</taxon>
        <taxon>Pseudomonadati</taxon>
        <taxon>Myxococcota</taxon>
        <taxon>Polyangia</taxon>
        <taxon>Polyangiales</taxon>
        <taxon>Polyangiaceae</taxon>
        <taxon>Sorangium</taxon>
    </lineage>
</organism>
<accession>A0A150RVZ6</accession>
<reference evidence="1 2" key="1">
    <citation type="submission" date="2014-02" db="EMBL/GenBank/DDBJ databases">
        <title>The small core and large imbalanced accessory genome model reveals a collaborative survival strategy of Sorangium cellulosum strains in nature.</title>
        <authorList>
            <person name="Han K."/>
            <person name="Peng R."/>
            <person name="Blom J."/>
            <person name="Li Y.-Z."/>
        </authorList>
    </citation>
    <scope>NUCLEOTIDE SEQUENCE [LARGE SCALE GENOMIC DNA]</scope>
    <source>
        <strain evidence="1 2">So0011-07</strain>
    </source>
</reference>
<protein>
    <submittedName>
        <fullName evidence="1">Uncharacterized protein</fullName>
    </submittedName>
</protein>
<dbReference type="EMBL" id="JEMB01001941">
    <property type="protein sequence ID" value="KYF84361.1"/>
    <property type="molecule type" value="Genomic_DNA"/>
</dbReference>
<proteinExistence type="predicted"/>